<dbReference type="Pfam" id="PF10433">
    <property type="entry name" value="Beta-prop_RSE1_1st"/>
    <property type="match status" value="1"/>
</dbReference>
<evidence type="ECO:0000259" key="5">
    <source>
        <dbReference type="Pfam" id="PF03178"/>
    </source>
</evidence>
<comment type="similarity">
    <text evidence="2">Belongs to the DDB1 family.</text>
</comment>
<dbReference type="InterPro" id="IPR050358">
    <property type="entry name" value="RSE1/DDB1/CFT1"/>
</dbReference>
<evidence type="ECO:0000256" key="4">
    <source>
        <dbReference type="ARBA" id="ARBA00023242"/>
    </source>
</evidence>
<evidence type="ECO:0000256" key="2">
    <source>
        <dbReference type="ARBA" id="ARBA00007453"/>
    </source>
</evidence>
<dbReference type="Proteomes" id="UP001237642">
    <property type="component" value="Unassembled WGS sequence"/>
</dbReference>
<evidence type="ECO:0000313" key="9">
    <source>
        <dbReference type="Proteomes" id="UP001237642"/>
    </source>
</evidence>
<evidence type="ECO:0000259" key="6">
    <source>
        <dbReference type="Pfam" id="PF10433"/>
    </source>
</evidence>
<dbReference type="Pfam" id="PF03178">
    <property type="entry name" value="CPSF_A"/>
    <property type="match status" value="1"/>
</dbReference>
<accession>A0AAD8LWB0</accession>
<sequence length="905" mass="100822">MSKFNYVATVIGSTSVDCSVVGRFCGDKLNLILGKGNRLEILEITDGSLSQFSEIQVYGRVTLLLLFRPDGEKTDLLFVATKRYKYFLLQWDDIKSKVITRASGQLPDLDRPCVKDPICIIDPGCTLIAFYLFRNYIEVISCVQGQLRELDSKKLEHEAIDLKFLYGFTKPTIALLYKSSSDKEICYWLETLEIALVDKSCTSLVVPYSVKLSNKVKLLIPLPGPSYGGLIIGDKSILYLNDFISKLLETDNVRSTTKFYARLESDEGDDFRFLLVDKDGRLQLLLVNIVMGKCELKIDFIGETSVLPSTISSIGKEVVFIGSRSGDSQLMKLNSRSGLFLEALESFVNIGPILDFCVVEELEAERQGKRTIITSSGVKENASLRILRYGYMIQKMASVQLEDIMGLWSLRSTDGFEKFLVISFVSETWIFAMTAEEVLEETEIEGFSSGVRTYYSHDAAYEQMIQISSSAVRLICSISRKLLDIWEAPDFFINVATANMMQVLVAGRDILVYLEIGKGVLNMRKHEKKFNVSCLDITPVDEDSEYSKLAAVGMWNDTSTNTLSPRINILSLPTFQCLISVPLGEIVPRSLLLCAFEGIPYLLCGTGDGLLIKFLLDKRSGCLTEKTHLSLGSQPVSLLSFTCKAATLVVATSDKPSIIYISKRKLISSSLDLKEMTFMCSFNSASFPNSLAIAEEGRYNKPTNEYIGSLRLLDIETFGFISDYPLHQYEFSMCLISCSFSNDNNAYYCVGTGFVDQNGDKLDKGRVLVLLVEDGKLKLVAKKEISSNIPSLNAFQGKLLASVLDKIYLYEWKVYHDGTCGLQLKSVCGGLFTCRFVESRDKTVALGGHDVTLALLILEDEKGSFKQLGCLQANSCTAIKILDNDTYLASDSASTPFKTQFWSNN</sequence>
<dbReference type="InterPro" id="IPR011047">
    <property type="entry name" value="Quinoprotein_ADH-like_sf"/>
</dbReference>
<dbReference type="GO" id="GO:0005634">
    <property type="term" value="C:nucleus"/>
    <property type="evidence" value="ECO:0007669"/>
    <property type="project" value="UniProtKB-SubCell"/>
</dbReference>
<dbReference type="PANTHER" id="PTHR10644">
    <property type="entry name" value="DNA REPAIR/RNA PROCESSING CPSF FAMILY"/>
    <property type="match status" value="1"/>
</dbReference>
<keyword evidence="9" id="KW-1185">Reference proteome</keyword>
<proteinExistence type="inferred from homology"/>
<dbReference type="EMBL" id="JAUIZM010000014">
    <property type="protein sequence ID" value="KAK1352920.1"/>
    <property type="molecule type" value="Genomic_DNA"/>
</dbReference>
<dbReference type="SUPFAM" id="SSF50998">
    <property type="entry name" value="Quinoprotein alcohol dehydrogenase-like"/>
    <property type="match status" value="1"/>
</dbReference>
<feature type="domain" description="RSE1/DDB1/CPSF1 second beta-propeller" evidence="7">
    <location>
        <begin position="393"/>
        <end position="696"/>
    </location>
</feature>
<protein>
    <recommendedName>
        <fullName evidence="3">DNA damage-binding protein 1</fullName>
    </recommendedName>
</protein>
<reference evidence="8" key="2">
    <citation type="submission" date="2023-05" db="EMBL/GenBank/DDBJ databases">
        <authorList>
            <person name="Schelkunov M.I."/>
        </authorList>
    </citation>
    <scope>NUCLEOTIDE SEQUENCE</scope>
    <source>
        <strain evidence="8">Hsosn_3</strain>
        <tissue evidence="8">Leaf</tissue>
    </source>
</reference>
<dbReference type="InterPro" id="IPR004871">
    <property type="entry name" value="RSE1/DDB1/CPSF1_C"/>
</dbReference>
<dbReference type="AlphaFoldDB" id="A0AAD8LWB0"/>
<feature type="domain" description="RSE1/DDB1/CPSF1 C-terminal" evidence="5">
    <location>
        <begin position="709"/>
        <end position="814"/>
    </location>
</feature>
<comment type="caution">
    <text evidence="8">The sequence shown here is derived from an EMBL/GenBank/DDBJ whole genome shotgun (WGS) entry which is preliminary data.</text>
</comment>
<evidence type="ECO:0000256" key="1">
    <source>
        <dbReference type="ARBA" id="ARBA00004123"/>
    </source>
</evidence>
<dbReference type="InterPro" id="IPR015943">
    <property type="entry name" value="WD40/YVTN_repeat-like_dom_sf"/>
</dbReference>
<feature type="domain" description="RSE1/DDB1/CPSF1 first beta-propeller" evidence="6">
    <location>
        <begin position="15"/>
        <end position="337"/>
    </location>
</feature>
<keyword evidence="4" id="KW-0539">Nucleus</keyword>
<evidence type="ECO:0000259" key="7">
    <source>
        <dbReference type="Pfam" id="PF23726"/>
    </source>
</evidence>
<dbReference type="GO" id="GO:0003676">
    <property type="term" value="F:nucleic acid binding"/>
    <property type="evidence" value="ECO:0007669"/>
    <property type="project" value="InterPro"/>
</dbReference>
<dbReference type="InterPro" id="IPR018846">
    <property type="entry name" value="Beta-prop_RSE1/DDB1/CPSF1_1st"/>
</dbReference>
<evidence type="ECO:0000313" key="8">
    <source>
        <dbReference type="EMBL" id="KAK1352920.1"/>
    </source>
</evidence>
<reference evidence="8" key="1">
    <citation type="submission" date="2023-02" db="EMBL/GenBank/DDBJ databases">
        <title>Genome of toxic invasive species Heracleum sosnowskyi carries increased number of genes despite the absence of recent whole-genome duplications.</title>
        <authorList>
            <person name="Schelkunov M."/>
            <person name="Shtratnikova V."/>
            <person name="Makarenko M."/>
            <person name="Klepikova A."/>
            <person name="Omelchenko D."/>
            <person name="Novikova G."/>
            <person name="Obukhova E."/>
            <person name="Bogdanov V."/>
            <person name="Penin A."/>
            <person name="Logacheva M."/>
        </authorList>
    </citation>
    <scope>NUCLEOTIDE SEQUENCE</scope>
    <source>
        <strain evidence="8">Hsosn_3</strain>
        <tissue evidence="8">Leaf</tissue>
    </source>
</reference>
<gene>
    <name evidence="8" type="ORF">POM88_052758</name>
</gene>
<dbReference type="Gene3D" id="2.130.10.10">
    <property type="entry name" value="YVTN repeat-like/Quinoprotein amine dehydrogenase"/>
    <property type="match status" value="2"/>
</dbReference>
<dbReference type="InterPro" id="IPR058543">
    <property type="entry name" value="Beta-prop_RSE1/DDB1/CPSF1_2nd"/>
</dbReference>
<dbReference type="Pfam" id="PF23726">
    <property type="entry name" value="Beta-prop_RSE1_2nd"/>
    <property type="match status" value="1"/>
</dbReference>
<evidence type="ECO:0000256" key="3">
    <source>
        <dbReference type="ARBA" id="ARBA00014577"/>
    </source>
</evidence>
<organism evidence="8 9">
    <name type="scientific">Heracleum sosnowskyi</name>
    <dbReference type="NCBI Taxonomy" id="360622"/>
    <lineage>
        <taxon>Eukaryota</taxon>
        <taxon>Viridiplantae</taxon>
        <taxon>Streptophyta</taxon>
        <taxon>Embryophyta</taxon>
        <taxon>Tracheophyta</taxon>
        <taxon>Spermatophyta</taxon>
        <taxon>Magnoliopsida</taxon>
        <taxon>eudicotyledons</taxon>
        <taxon>Gunneridae</taxon>
        <taxon>Pentapetalae</taxon>
        <taxon>asterids</taxon>
        <taxon>campanulids</taxon>
        <taxon>Apiales</taxon>
        <taxon>Apiaceae</taxon>
        <taxon>Apioideae</taxon>
        <taxon>apioid superclade</taxon>
        <taxon>Tordylieae</taxon>
        <taxon>Tordyliinae</taxon>
        <taxon>Heracleum</taxon>
    </lineage>
</organism>
<comment type="subcellular location">
    <subcellularLocation>
        <location evidence="1">Nucleus</location>
    </subcellularLocation>
</comment>
<name>A0AAD8LWB0_9APIA</name>